<dbReference type="AlphaFoldDB" id="A0A9J5XGN9"/>
<name>A0A9J5XGN9_SOLCO</name>
<comment type="caution">
    <text evidence="2">The sequence shown here is derived from an EMBL/GenBank/DDBJ whole genome shotgun (WGS) entry which is preliminary data.</text>
</comment>
<gene>
    <name evidence="2" type="ORF">H5410_047287</name>
</gene>
<evidence type="ECO:0000256" key="1">
    <source>
        <dbReference type="SAM" id="MobiDB-lite"/>
    </source>
</evidence>
<proteinExistence type="predicted"/>
<evidence type="ECO:0000313" key="2">
    <source>
        <dbReference type="EMBL" id="KAG5586853.1"/>
    </source>
</evidence>
<dbReference type="Proteomes" id="UP000824120">
    <property type="component" value="Chromosome 9"/>
</dbReference>
<dbReference type="EMBL" id="JACXVP010000009">
    <property type="protein sequence ID" value="KAG5586853.1"/>
    <property type="molecule type" value="Genomic_DNA"/>
</dbReference>
<accession>A0A9J5XGN9</accession>
<feature type="region of interest" description="Disordered" evidence="1">
    <location>
        <begin position="137"/>
        <end position="164"/>
    </location>
</feature>
<feature type="compositionally biased region" description="Basic and acidic residues" evidence="1">
    <location>
        <begin position="150"/>
        <end position="164"/>
    </location>
</feature>
<organism evidence="2 3">
    <name type="scientific">Solanum commersonii</name>
    <name type="common">Commerson's wild potato</name>
    <name type="synonym">Commerson's nightshade</name>
    <dbReference type="NCBI Taxonomy" id="4109"/>
    <lineage>
        <taxon>Eukaryota</taxon>
        <taxon>Viridiplantae</taxon>
        <taxon>Streptophyta</taxon>
        <taxon>Embryophyta</taxon>
        <taxon>Tracheophyta</taxon>
        <taxon>Spermatophyta</taxon>
        <taxon>Magnoliopsida</taxon>
        <taxon>eudicotyledons</taxon>
        <taxon>Gunneridae</taxon>
        <taxon>Pentapetalae</taxon>
        <taxon>asterids</taxon>
        <taxon>lamiids</taxon>
        <taxon>Solanales</taxon>
        <taxon>Solanaceae</taxon>
        <taxon>Solanoideae</taxon>
        <taxon>Solaneae</taxon>
        <taxon>Solanum</taxon>
    </lineage>
</organism>
<keyword evidence="3" id="KW-1185">Reference proteome</keyword>
<reference evidence="2 3" key="1">
    <citation type="submission" date="2020-09" db="EMBL/GenBank/DDBJ databases">
        <title>De no assembly of potato wild relative species, Solanum commersonii.</title>
        <authorList>
            <person name="Cho K."/>
        </authorList>
    </citation>
    <scope>NUCLEOTIDE SEQUENCE [LARGE SCALE GENOMIC DNA]</scope>
    <source>
        <strain evidence="2">LZ3.2</strain>
        <tissue evidence="2">Leaf</tissue>
    </source>
</reference>
<evidence type="ECO:0000313" key="3">
    <source>
        <dbReference type="Proteomes" id="UP000824120"/>
    </source>
</evidence>
<sequence>MYNKSDCNSYRRGKKFYWSVKAKSSVAAVLELTGHNFPIALNKACKKRKLNSNNTCKSHNYASSQVGNTNSETQVVNEQVSQNAIPLRQNQKQVQMLQLTKMIIVTKENSLLILLELQFSKWKNGKMTHLILAKQSHNHTRSMPTPGPLHAKEQGQQEKNLKTL</sequence>
<protein>
    <submittedName>
        <fullName evidence="2">Uncharacterized protein</fullName>
    </submittedName>
</protein>